<proteinExistence type="predicted"/>
<accession>X1S8D7</accession>
<name>X1S8D7_9ZZZZ</name>
<gene>
    <name evidence="1" type="ORF">S12H4_06927</name>
</gene>
<sequence>MKKKFFSIFIALVLALSLCLVTAGPVSAANPSSVEFATAVDGTAGYSTDYAHSGVYSVGFHTDIFDWTNHYAVGMPVGIPLNQITTLSYWRNGVGFEAKGFVDYAPPSVLLCIDANNDGKLDFDTNG</sequence>
<dbReference type="EMBL" id="BARW01002500">
    <property type="protein sequence ID" value="GAI71695.1"/>
    <property type="molecule type" value="Genomic_DNA"/>
</dbReference>
<reference evidence="1" key="1">
    <citation type="journal article" date="2014" name="Front. Microbiol.">
        <title>High frequency of phylogenetically diverse reductive dehalogenase-homologous genes in deep subseafloor sedimentary metagenomes.</title>
        <authorList>
            <person name="Kawai M."/>
            <person name="Futagami T."/>
            <person name="Toyoda A."/>
            <person name="Takaki Y."/>
            <person name="Nishi S."/>
            <person name="Hori S."/>
            <person name="Arai W."/>
            <person name="Tsubouchi T."/>
            <person name="Morono Y."/>
            <person name="Uchiyama I."/>
            <person name="Ito T."/>
            <person name="Fujiyama A."/>
            <person name="Inagaki F."/>
            <person name="Takami H."/>
        </authorList>
    </citation>
    <scope>NUCLEOTIDE SEQUENCE</scope>
    <source>
        <strain evidence="1">Expedition CK06-06</strain>
    </source>
</reference>
<dbReference type="AlphaFoldDB" id="X1S8D7"/>
<feature type="non-terminal residue" evidence="1">
    <location>
        <position position="127"/>
    </location>
</feature>
<evidence type="ECO:0000313" key="1">
    <source>
        <dbReference type="EMBL" id="GAI71695.1"/>
    </source>
</evidence>
<protein>
    <submittedName>
        <fullName evidence="1">Uncharacterized protein</fullName>
    </submittedName>
</protein>
<organism evidence="1">
    <name type="scientific">marine sediment metagenome</name>
    <dbReference type="NCBI Taxonomy" id="412755"/>
    <lineage>
        <taxon>unclassified sequences</taxon>
        <taxon>metagenomes</taxon>
        <taxon>ecological metagenomes</taxon>
    </lineage>
</organism>
<comment type="caution">
    <text evidence="1">The sequence shown here is derived from an EMBL/GenBank/DDBJ whole genome shotgun (WGS) entry which is preliminary data.</text>
</comment>